<protein>
    <recommendedName>
        <fullName evidence="5">FYVE-type domain-containing protein</fullName>
    </recommendedName>
</protein>
<feature type="non-terminal residue" evidence="6">
    <location>
        <position position="51"/>
    </location>
</feature>
<dbReference type="Gene3D" id="3.30.40.10">
    <property type="entry name" value="Zinc/RING finger domain, C3HC4 (zinc finger)"/>
    <property type="match status" value="1"/>
</dbReference>
<dbReference type="SMART" id="SM00064">
    <property type="entry name" value="FYVE"/>
    <property type="match status" value="1"/>
</dbReference>
<dbReference type="Pfam" id="PF01363">
    <property type="entry name" value="FYVE"/>
    <property type="match status" value="1"/>
</dbReference>
<accession>A0A317SX71</accession>
<dbReference type="InterPro" id="IPR000306">
    <property type="entry name" value="Znf_FYVE"/>
</dbReference>
<keyword evidence="2 4" id="KW-0863">Zinc-finger</keyword>
<evidence type="ECO:0000256" key="3">
    <source>
        <dbReference type="ARBA" id="ARBA00022833"/>
    </source>
</evidence>
<dbReference type="GO" id="GO:0008270">
    <property type="term" value="F:zinc ion binding"/>
    <property type="evidence" value="ECO:0007669"/>
    <property type="project" value="UniProtKB-KW"/>
</dbReference>
<dbReference type="PANTHER" id="PTHR39490:SF8">
    <property type="entry name" value="ZINC FINGER FYVE DOMAIN-CONTAINING PROTEIN 21"/>
    <property type="match status" value="1"/>
</dbReference>
<evidence type="ECO:0000256" key="2">
    <source>
        <dbReference type="ARBA" id="ARBA00022771"/>
    </source>
</evidence>
<proteinExistence type="predicted"/>
<feature type="domain" description="FYVE-type" evidence="5">
    <location>
        <begin position="4"/>
        <end position="51"/>
    </location>
</feature>
<feature type="non-terminal residue" evidence="6">
    <location>
        <position position="1"/>
    </location>
</feature>
<dbReference type="SUPFAM" id="SSF57903">
    <property type="entry name" value="FYVE/PHD zinc finger"/>
    <property type="match status" value="1"/>
</dbReference>
<evidence type="ECO:0000256" key="1">
    <source>
        <dbReference type="ARBA" id="ARBA00022723"/>
    </source>
</evidence>
<evidence type="ECO:0000259" key="5">
    <source>
        <dbReference type="PROSITE" id="PS50178"/>
    </source>
</evidence>
<sequence>WQPDESVNRCPICHNVFTFFNRRHHCRKCGRVVCNPCSPHRITIPKAFVVR</sequence>
<dbReference type="OrthoDB" id="660555at2759"/>
<dbReference type="PANTHER" id="PTHR39490">
    <property type="entry name" value="ARRESTIN DOMAIN-CONTAINING PROTEIN D"/>
    <property type="match status" value="1"/>
</dbReference>
<organism evidence="6 7">
    <name type="scientific">Tuber magnatum</name>
    <name type="common">white Piedmont truffle</name>
    <dbReference type="NCBI Taxonomy" id="42249"/>
    <lineage>
        <taxon>Eukaryota</taxon>
        <taxon>Fungi</taxon>
        <taxon>Dikarya</taxon>
        <taxon>Ascomycota</taxon>
        <taxon>Pezizomycotina</taxon>
        <taxon>Pezizomycetes</taxon>
        <taxon>Pezizales</taxon>
        <taxon>Tuberaceae</taxon>
        <taxon>Tuber</taxon>
    </lineage>
</organism>
<evidence type="ECO:0000313" key="7">
    <source>
        <dbReference type="Proteomes" id="UP000246991"/>
    </source>
</evidence>
<dbReference type="Proteomes" id="UP000246991">
    <property type="component" value="Unassembled WGS sequence"/>
</dbReference>
<keyword evidence="3" id="KW-0862">Zinc</keyword>
<dbReference type="InterPro" id="IPR052113">
    <property type="entry name" value="FYVE-type_Zinc_Finger"/>
</dbReference>
<dbReference type="InterPro" id="IPR017455">
    <property type="entry name" value="Znf_FYVE-rel"/>
</dbReference>
<keyword evidence="1" id="KW-0479">Metal-binding</keyword>
<dbReference type="EMBL" id="PYWC01000010">
    <property type="protein sequence ID" value="PWW79085.1"/>
    <property type="molecule type" value="Genomic_DNA"/>
</dbReference>
<keyword evidence="7" id="KW-1185">Reference proteome</keyword>
<dbReference type="InterPro" id="IPR011011">
    <property type="entry name" value="Znf_FYVE_PHD"/>
</dbReference>
<evidence type="ECO:0000313" key="6">
    <source>
        <dbReference type="EMBL" id="PWW79085.1"/>
    </source>
</evidence>
<name>A0A317SX71_9PEZI</name>
<gene>
    <name evidence="6" type="ORF">C7212DRAFT_85315</name>
</gene>
<dbReference type="PROSITE" id="PS50178">
    <property type="entry name" value="ZF_FYVE"/>
    <property type="match status" value="1"/>
</dbReference>
<reference evidence="6 7" key="1">
    <citation type="submission" date="2018-03" db="EMBL/GenBank/DDBJ databases">
        <title>Genomes of Pezizomycetes fungi and the evolution of truffles.</title>
        <authorList>
            <person name="Murat C."/>
            <person name="Payen T."/>
            <person name="Noel B."/>
            <person name="Kuo A."/>
            <person name="Martin F.M."/>
        </authorList>
    </citation>
    <scope>NUCLEOTIDE SEQUENCE [LARGE SCALE GENOMIC DNA]</scope>
    <source>
        <strain evidence="6">091103-1</strain>
    </source>
</reference>
<dbReference type="InterPro" id="IPR013083">
    <property type="entry name" value="Znf_RING/FYVE/PHD"/>
</dbReference>
<evidence type="ECO:0000256" key="4">
    <source>
        <dbReference type="PROSITE-ProRule" id="PRU00091"/>
    </source>
</evidence>
<dbReference type="AlphaFoldDB" id="A0A317SX71"/>
<comment type="caution">
    <text evidence="6">The sequence shown here is derived from an EMBL/GenBank/DDBJ whole genome shotgun (WGS) entry which is preliminary data.</text>
</comment>